<sequence length="273" mass="30780">MYLIPYRRNPNFVDRGSVLSQVEQKLLDPAARVALTGLGGIGKSQLAIEYCYRTRDASPETYVFWVHASNEARFAESYKEIAMRLKLPVRQDNSGDEILQMVKNWLVDEENGRWVLVVDNADDPNVFFHPNTAASMESDNVRKAGKSLAYFLPQYMNGKIVLTSRYKEVALRLIDGPKDILEVKPMLQQEALVLFRKKLDVSQEDESTALEIIEALDYIPLAIDQASAFIAQRTPQMSMSKYLQDFRSSEAAASALLSHDIFSSATTGDGMWV</sequence>
<dbReference type="InterPro" id="IPR027417">
    <property type="entry name" value="P-loop_NTPase"/>
</dbReference>
<proteinExistence type="predicted"/>
<accession>A0ABR3T5U8</accession>
<gene>
    <name evidence="1" type="ORF">SLS56_002134</name>
</gene>
<evidence type="ECO:0008006" key="3">
    <source>
        <dbReference type="Google" id="ProtNLM"/>
    </source>
</evidence>
<evidence type="ECO:0000313" key="2">
    <source>
        <dbReference type="Proteomes" id="UP001521116"/>
    </source>
</evidence>
<dbReference type="PANTHER" id="PTHR47691">
    <property type="entry name" value="REGULATOR-RELATED"/>
    <property type="match status" value="1"/>
</dbReference>
<dbReference type="EMBL" id="JAJVDC020000014">
    <property type="protein sequence ID" value="KAL1634732.1"/>
    <property type="molecule type" value="Genomic_DNA"/>
</dbReference>
<comment type="caution">
    <text evidence="1">The sequence shown here is derived from an EMBL/GenBank/DDBJ whole genome shotgun (WGS) entry which is preliminary data.</text>
</comment>
<dbReference type="Proteomes" id="UP001521116">
    <property type="component" value="Unassembled WGS sequence"/>
</dbReference>
<organism evidence="1 2">
    <name type="scientific">Neofusicoccum ribis</name>
    <dbReference type="NCBI Taxonomy" id="45134"/>
    <lineage>
        <taxon>Eukaryota</taxon>
        <taxon>Fungi</taxon>
        <taxon>Dikarya</taxon>
        <taxon>Ascomycota</taxon>
        <taxon>Pezizomycotina</taxon>
        <taxon>Dothideomycetes</taxon>
        <taxon>Dothideomycetes incertae sedis</taxon>
        <taxon>Botryosphaeriales</taxon>
        <taxon>Botryosphaeriaceae</taxon>
        <taxon>Neofusicoccum</taxon>
    </lineage>
</organism>
<evidence type="ECO:0000313" key="1">
    <source>
        <dbReference type="EMBL" id="KAL1634732.1"/>
    </source>
</evidence>
<dbReference type="SUPFAM" id="SSF52540">
    <property type="entry name" value="P-loop containing nucleoside triphosphate hydrolases"/>
    <property type="match status" value="1"/>
</dbReference>
<dbReference type="Gene3D" id="3.40.50.300">
    <property type="entry name" value="P-loop containing nucleotide triphosphate hydrolases"/>
    <property type="match status" value="1"/>
</dbReference>
<reference evidence="1 2" key="1">
    <citation type="submission" date="2024-02" db="EMBL/GenBank/DDBJ databases">
        <title>De novo assembly and annotation of 12 fungi associated with fruit tree decline syndrome in Ontario, Canada.</title>
        <authorList>
            <person name="Sulman M."/>
            <person name="Ellouze W."/>
            <person name="Ilyukhin E."/>
        </authorList>
    </citation>
    <scope>NUCLEOTIDE SEQUENCE [LARGE SCALE GENOMIC DNA]</scope>
    <source>
        <strain evidence="1 2">M1-105</strain>
    </source>
</reference>
<keyword evidence="2" id="KW-1185">Reference proteome</keyword>
<dbReference type="PANTHER" id="PTHR47691:SF3">
    <property type="entry name" value="HTH-TYPE TRANSCRIPTIONAL REGULATOR RV0890C-RELATED"/>
    <property type="match status" value="1"/>
</dbReference>
<protein>
    <recommendedName>
        <fullName evidence="3">NB-ARC domain-containing protein</fullName>
    </recommendedName>
</protein>
<name>A0ABR3T5U8_9PEZI</name>